<dbReference type="InterPro" id="IPR035892">
    <property type="entry name" value="C2_domain_sf"/>
</dbReference>
<dbReference type="OrthoDB" id="2221257at2759"/>
<accession>A0A1X2GH69</accession>
<evidence type="ECO:0008006" key="3">
    <source>
        <dbReference type="Google" id="ProtNLM"/>
    </source>
</evidence>
<name>A0A1X2GH69_9FUNG</name>
<keyword evidence="2" id="KW-1185">Reference proteome</keyword>
<sequence length="383" mass="43452">MTLLLTKSCDYALLVAIEEGKGFPNDEDKDVFIHSRLDLPLPEPMEDLIPPPTLITTQPINLDSSPQWHTTLVYFISSKILKRLQQHQSSVNMQLLTISVDGETDEIGKLILPLNDAKVVLMKDGKRPLSYVKDYVVDKGSWQPVNHRAQLKVGLFIVDMPPPAGERNNRNIAMPNAPPNSNLCTNDQGLELQSADDVWNQLASCPTPSLNNTSQQASYLQIGQGSDRHTFVLRIKEALVPSTMLRPTPAPIHSDKPKAKEERRWVEYSFAQWHIRHLVNDQWQVTDPPMCLALKGHQQDIHEWLAEQDVVEVNLWAQQGRNTEQIIGKARIELRGWQLKVIEQASFPLHDRGNRLHVQPDYQFAKITVQLGLTNGWTDDDES</sequence>
<dbReference type="EMBL" id="MCGT01000015">
    <property type="protein sequence ID" value="ORX53603.1"/>
    <property type="molecule type" value="Genomic_DNA"/>
</dbReference>
<protein>
    <recommendedName>
        <fullName evidence="3">C2 domain-containing protein</fullName>
    </recommendedName>
</protein>
<dbReference type="Gene3D" id="2.60.40.150">
    <property type="entry name" value="C2 domain"/>
    <property type="match status" value="1"/>
</dbReference>
<dbReference type="AlphaFoldDB" id="A0A1X2GH69"/>
<comment type="caution">
    <text evidence="1">The sequence shown here is derived from an EMBL/GenBank/DDBJ whole genome shotgun (WGS) entry which is preliminary data.</text>
</comment>
<evidence type="ECO:0000313" key="2">
    <source>
        <dbReference type="Proteomes" id="UP000242146"/>
    </source>
</evidence>
<gene>
    <name evidence="1" type="ORF">DM01DRAFT_1407747</name>
</gene>
<dbReference type="Proteomes" id="UP000242146">
    <property type="component" value="Unassembled WGS sequence"/>
</dbReference>
<evidence type="ECO:0000313" key="1">
    <source>
        <dbReference type="EMBL" id="ORX53603.1"/>
    </source>
</evidence>
<proteinExistence type="predicted"/>
<reference evidence="1 2" key="1">
    <citation type="submission" date="2016-07" db="EMBL/GenBank/DDBJ databases">
        <title>Pervasive Adenine N6-methylation of Active Genes in Fungi.</title>
        <authorList>
            <consortium name="DOE Joint Genome Institute"/>
            <person name="Mondo S.J."/>
            <person name="Dannebaum R.O."/>
            <person name="Kuo R.C."/>
            <person name="Labutti K."/>
            <person name="Haridas S."/>
            <person name="Kuo A."/>
            <person name="Salamov A."/>
            <person name="Ahrendt S.R."/>
            <person name="Lipzen A."/>
            <person name="Sullivan W."/>
            <person name="Andreopoulos W.B."/>
            <person name="Clum A."/>
            <person name="Lindquist E."/>
            <person name="Daum C."/>
            <person name="Ramamoorthy G.K."/>
            <person name="Gryganskyi A."/>
            <person name="Culley D."/>
            <person name="Magnuson J.K."/>
            <person name="James T.Y."/>
            <person name="O'Malley M.A."/>
            <person name="Stajich J.E."/>
            <person name="Spatafora J.W."/>
            <person name="Visel A."/>
            <person name="Grigoriev I.V."/>
        </authorList>
    </citation>
    <scope>NUCLEOTIDE SEQUENCE [LARGE SCALE GENOMIC DNA]</scope>
    <source>
        <strain evidence="1 2">NRRL 3301</strain>
    </source>
</reference>
<organism evidence="1 2">
    <name type="scientific">Hesseltinella vesiculosa</name>
    <dbReference type="NCBI Taxonomy" id="101127"/>
    <lineage>
        <taxon>Eukaryota</taxon>
        <taxon>Fungi</taxon>
        <taxon>Fungi incertae sedis</taxon>
        <taxon>Mucoromycota</taxon>
        <taxon>Mucoromycotina</taxon>
        <taxon>Mucoromycetes</taxon>
        <taxon>Mucorales</taxon>
        <taxon>Cunninghamellaceae</taxon>
        <taxon>Hesseltinella</taxon>
    </lineage>
</organism>